<evidence type="ECO:0000313" key="5">
    <source>
        <dbReference type="Proteomes" id="UP000503308"/>
    </source>
</evidence>
<comment type="similarity">
    <text evidence="1">Belongs to the virb1 family.</text>
</comment>
<feature type="chain" id="PRO_5032635903" evidence="2">
    <location>
        <begin position="26"/>
        <end position="222"/>
    </location>
</feature>
<proteinExistence type="inferred from homology"/>
<dbReference type="SUPFAM" id="SSF53955">
    <property type="entry name" value="Lysozyme-like"/>
    <property type="match status" value="1"/>
</dbReference>
<name>A0A858SYJ6_9RHOB</name>
<dbReference type="InterPro" id="IPR023346">
    <property type="entry name" value="Lysozyme-like_dom_sf"/>
</dbReference>
<evidence type="ECO:0000313" key="4">
    <source>
        <dbReference type="EMBL" id="QJF53137.1"/>
    </source>
</evidence>
<dbReference type="EMBL" id="CP048788">
    <property type="protein sequence ID" value="QJF53137.1"/>
    <property type="molecule type" value="Genomic_DNA"/>
</dbReference>
<keyword evidence="2" id="KW-0732">Signal</keyword>
<dbReference type="AlphaFoldDB" id="A0A858SYJ6"/>
<reference evidence="4 5" key="1">
    <citation type="submission" date="2020-02" db="EMBL/GenBank/DDBJ databases">
        <title>Genome sequence of Roseobacter ponti.</title>
        <authorList>
            <person name="Hollensteiner J."/>
            <person name="Schneider D."/>
            <person name="Poehlein A."/>
            <person name="Daniel R."/>
        </authorList>
    </citation>
    <scope>NUCLEOTIDE SEQUENCE [LARGE SCALE GENOMIC DNA]</scope>
    <source>
        <strain evidence="4 5">DSM 106830</strain>
    </source>
</reference>
<dbReference type="Gene3D" id="1.10.530.10">
    <property type="match status" value="1"/>
</dbReference>
<dbReference type="KEGG" id="rpon:G3256_06370"/>
<sequence>MIRRAFLRYSSAACLALMTAGAVPAGATGSDARALPQMRWHHTDNSALWNAAALDALRTHGRELVEMVPADIGEWCPLYPIADTAGREAFWVGFMSALAKHESTWRPRAVGGEGRWYGLLQISPATARGYGCRAGTGEALKRGGENLSCAVRIMASTVPRDGVIDHRDTRWRGVAADWGPLRVPRKRNEMAAWTRAQPFCLAPLIPAKRPGRTPVIPEPVSR</sequence>
<evidence type="ECO:0000256" key="1">
    <source>
        <dbReference type="ARBA" id="ARBA00009387"/>
    </source>
</evidence>
<evidence type="ECO:0000256" key="2">
    <source>
        <dbReference type="SAM" id="SignalP"/>
    </source>
</evidence>
<evidence type="ECO:0000259" key="3">
    <source>
        <dbReference type="Pfam" id="PF01464"/>
    </source>
</evidence>
<organism evidence="4 5">
    <name type="scientific">Roseobacter ponti</name>
    <dbReference type="NCBI Taxonomy" id="1891787"/>
    <lineage>
        <taxon>Bacteria</taxon>
        <taxon>Pseudomonadati</taxon>
        <taxon>Pseudomonadota</taxon>
        <taxon>Alphaproteobacteria</taxon>
        <taxon>Rhodobacterales</taxon>
        <taxon>Roseobacteraceae</taxon>
        <taxon>Roseobacter</taxon>
    </lineage>
</organism>
<feature type="domain" description="Transglycosylase SLT" evidence="3">
    <location>
        <begin position="87"/>
        <end position="156"/>
    </location>
</feature>
<protein>
    <submittedName>
        <fullName evidence="4">Lytic transglycosylase domain-containing protein</fullName>
    </submittedName>
</protein>
<dbReference type="Proteomes" id="UP000503308">
    <property type="component" value="Chromosome"/>
</dbReference>
<accession>A0A858SYJ6</accession>
<dbReference type="Pfam" id="PF01464">
    <property type="entry name" value="SLT"/>
    <property type="match status" value="1"/>
</dbReference>
<dbReference type="InterPro" id="IPR008258">
    <property type="entry name" value="Transglycosylase_SLT_dom_1"/>
</dbReference>
<gene>
    <name evidence="4" type="ORF">G3256_06370</name>
</gene>
<feature type="signal peptide" evidence="2">
    <location>
        <begin position="1"/>
        <end position="25"/>
    </location>
</feature>
<keyword evidence="5" id="KW-1185">Reference proteome</keyword>